<evidence type="ECO:0000256" key="3">
    <source>
        <dbReference type="ARBA" id="ARBA00022679"/>
    </source>
</evidence>
<keyword evidence="4" id="KW-0812">Transmembrane</keyword>
<sequence length="354" mass="41570">MNNKKVAIVTLGWREYTTKYFEAFMASARAQDYPGETMVFVTDNETSPETYELIAKTAPDAVVILNKTNDGFAKGMNDGMREALRQGYDYIAVINIHTTFEPDYISELVKAMEADEKIGVAQGLMLMPDKQTISSLGNATHFLGFGYCRGYNYKYEDYKSAIGNRQSAIFYPSGTSMFFRREALERIGLMDEEYWMYNEDQEIGWRVWLAGYKCVLAPKAVMYSDYQFKRSMAKVYWMDRNRIISLLICFKLPTLFLILPAFVIMEIGQIFFALANGWLKDKLRVYVYFLQPRTWFYLVKARRRNQSLRTTKDREIAPLITGEIKHQEFEDWKLRLINPVFDLYWRIARSVIWW</sequence>
<evidence type="ECO:0000259" key="5">
    <source>
        <dbReference type="Pfam" id="PF00535"/>
    </source>
</evidence>
<dbReference type="AlphaFoldDB" id="A0A1F5SK90"/>
<dbReference type="CDD" id="cd04186">
    <property type="entry name" value="GT_2_like_c"/>
    <property type="match status" value="1"/>
</dbReference>
<feature type="domain" description="Glycosyltransferase 2-like" evidence="5">
    <location>
        <begin position="19"/>
        <end position="187"/>
    </location>
</feature>
<dbReference type="PANTHER" id="PTHR43179">
    <property type="entry name" value="RHAMNOSYLTRANSFERASE WBBL"/>
    <property type="match status" value="1"/>
</dbReference>
<dbReference type="EMBL" id="MFGB01000010">
    <property type="protein sequence ID" value="OGF27100.1"/>
    <property type="molecule type" value="Genomic_DNA"/>
</dbReference>
<keyword evidence="4" id="KW-1133">Transmembrane helix</keyword>
<dbReference type="Proteomes" id="UP000178367">
    <property type="component" value="Unassembled WGS sequence"/>
</dbReference>
<dbReference type="PANTHER" id="PTHR43179:SF12">
    <property type="entry name" value="GALACTOFURANOSYLTRANSFERASE GLFT2"/>
    <property type="match status" value="1"/>
</dbReference>
<feature type="transmembrane region" description="Helical" evidence="4">
    <location>
        <begin position="243"/>
        <end position="263"/>
    </location>
</feature>
<dbReference type="GO" id="GO:0016757">
    <property type="term" value="F:glycosyltransferase activity"/>
    <property type="evidence" value="ECO:0007669"/>
    <property type="project" value="UniProtKB-KW"/>
</dbReference>
<evidence type="ECO:0000313" key="7">
    <source>
        <dbReference type="Proteomes" id="UP000178367"/>
    </source>
</evidence>
<dbReference type="InterPro" id="IPR001173">
    <property type="entry name" value="Glyco_trans_2-like"/>
</dbReference>
<evidence type="ECO:0000256" key="2">
    <source>
        <dbReference type="ARBA" id="ARBA00022676"/>
    </source>
</evidence>
<gene>
    <name evidence="6" type="ORF">A2227_04410</name>
</gene>
<name>A0A1F5SK90_9BACT</name>
<accession>A0A1F5SK90</accession>
<reference evidence="6 7" key="1">
    <citation type="journal article" date="2016" name="Nat. Commun.">
        <title>Thousands of microbial genomes shed light on interconnected biogeochemical processes in an aquifer system.</title>
        <authorList>
            <person name="Anantharaman K."/>
            <person name="Brown C.T."/>
            <person name="Hug L.A."/>
            <person name="Sharon I."/>
            <person name="Castelle C.J."/>
            <person name="Probst A.J."/>
            <person name="Thomas B.C."/>
            <person name="Singh A."/>
            <person name="Wilkins M.J."/>
            <person name="Karaoz U."/>
            <person name="Brodie E.L."/>
            <person name="Williams K.H."/>
            <person name="Hubbard S.S."/>
            <person name="Banfield J.F."/>
        </authorList>
    </citation>
    <scope>NUCLEOTIDE SEQUENCE [LARGE SCALE GENOMIC DNA]</scope>
</reference>
<dbReference type="SUPFAM" id="SSF53448">
    <property type="entry name" value="Nucleotide-diphospho-sugar transferases"/>
    <property type="match status" value="1"/>
</dbReference>
<protein>
    <recommendedName>
        <fullName evidence="5">Glycosyltransferase 2-like domain-containing protein</fullName>
    </recommendedName>
</protein>
<evidence type="ECO:0000256" key="4">
    <source>
        <dbReference type="SAM" id="Phobius"/>
    </source>
</evidence>
<dbReference type="STRING" id="1797994.A2227_04410"/>
<organism evidence="6 7">
    <name type="scientific">Candidatus Falkowbacteria bacterium RIFOXYA2_FULL_47_19</name>
    <dbReference type="NCBI Taxonomy" id="1797994"/>
    <lineage>
        <taxon>Bacteria</taxon>
        <taxon>Candidatus Falkowiibacteriota</taxon>
    </lineage>
</organism>
<keyword evidence="4" id="KW-0472">Membrane</keyword>
<dbReference type="Gene3D" id="3.90.550.10">
    <property type="entry name" value="Spore Coat Polysaccharide Biosynthesis Protein SpsA, Chain A"/>
    <property type="match status" value="1"/>
</dbReference>
<comment type="similarity">
    <text evidence="1">Belongs to the glycosyltransferase 2 family.</text>
</comment>
<dbReference type="Pfam" id="PF00535">
    <property type="entry name" value="Glycos_transf_2"/>
    <property type="match status" value="1"/>
</dbReference>
<proteinExistence type="inferred from homology"/>
<comment type="caution">
    <text evidence="6">The sequence shown here is derived from an EMBL/GenBank/DDBJ whole genome shotgun (WGS) entry which is preliminary data.</text>
</comment>
<dbReference type="InterPro" id="IPR029044">
    <property type="entry name" value="Nucleotide-diphossugar_trans"/>
</dbReference>
<evidence type="ECO:0000313" key="6">
    <source>
        <dbReference type="EMBL" id="OGF27100.1"/>
    </source>
</evidence>
<keyword evidence="3" id="KW-0808">Transferase</keyword>
<evidence type="ECO:0000256" key="1">
    <source>
        <dbReference type="ARBA" id="ARBA00006739"/>
    </source>
</evidence>
<keyword evidence="2" id="KW-0328">Glycosyltransferase</keyword>